<comment type="similarity">
    <text evidence="1">Belongs to the class-I pyridine nucleotide-disulfide oxidoreductase family.</text>
</comment>
<dbReference type="PANTHER" id="PTHR43014">
    <property type="entry name" value="MERCURIC REDUCTASE"/>
    <property type="match status" value="1"/>
</dbReference>
<feature type="domain" description="Pyridine nucleotide-disulphide oxidoreductase dimerisation" evidence="6">
    <location>
        <begin position="368"/>
        <end position="468"/>
    </location>
</feature>
<dbReference type="InterPro" id="IPR023753">
    <property type="entry name" value="FAD/NAD-binding_dom"/>
</dbReference>
<evidence type="ECO:0000256" key="2">
    <source>
        <dbReference type="ARBA" id="ARBA00022630"/>
    </source>
</evidence>
<protein>
    <submittedName>
        <fullName evidence="8">Dihydrolipoamide dehydrogenase</fullName>
    </submittedName>
</protein>
<dbReference type="SUPFAM" id="SSF55424">
    <property type="entry name" value="FAD/NAD-linked reductases, dimerisation (C-terminal) domain"/>
    <property type="match status" value="1"/>
</dbReference>
<dbReference type="PRINTS" id="PR00368">
    <property type="entry name" value="FADPNR"/>
</dbReference>
<dbReference type="PRINTS" id="PR00411">
    <property type="entry name" value="PNDRDTASEI"/>
</dbReference>
<dbReference type="Gene3D" id="3.30.390.30">
    <property type="match status" value="1"/>
</dbReference>
<feature type="disulfide bond" description="Redox-active" evidence="5">
    <location>
        <begin position="49"/>
        <end position="54"/>
    </location>
</feature>
<dbReference type="GO" id="GO:0003955">
    <property type="term" value="F:NAD(P)H dehydrogenase (quinone) activity"/>
    <property type="evidence" value="ECO:0007669"/>
    <property type="project" value="TreeGrafter"/>
</dbReference>
<organism evidence="8 9">
    <name type="scientific">Branchiibius hedensis</name>
    <dbReference type="NCBI Taxonomy" id="672460"/>
    <lineage>
        <taxon>Bacteria</taxon>
        <taxon>Bacillati</taxon>
        <taxon>Actinomycetota</taxon>
        <taxon>Actinomycetes</taxon>
        <taxon>Micrococcales</taxon>
        <taxon>Dermacoccaceae</taxon>
        <taxon>Branchiibius</taxon>
    </lineage>
</organism>
<evidence type="ECO:0000259" key="7">
    <source>
        <dbReference type="Pfam" id="PF07992"/>
    </source>
</evidence>
<dbReference type="GO" id="GO:0050660">
    <property type="term" value="F:flavin adenine dinucleotide binding"/>
    <property type="evidence" value="ECO:0007669"/>
    <property type="project" value="TreeGrafter"/>
</dbReference>
<feature type="binding site" evidence="4">
    <location>
        <begin position="185"/>
        <end position="192"/>
    </location>
    <ligand>
        <name>NAD(+)</name>
        <dbReference type="ChEBI" id="CHEBI:57540"/>
    </ligand>
</feature>
<keyword evidence="3 4" id="KW-0274">FAD</keyword>
<dbReference type="OrthoDB" id="9800167at2"/>
<keyword evidence="4" id="KW-0520">NAD</keyword>
<dbReference type="InterPro" id="IPR004099">
    <property type="entry name" value="Pyr_nucl-diS_OxRdtase_dimer"/>
</dbReference>
<dbReference type="Gene3D" id="3.50.50.60">
    <property type="entry name" value="FAD/NAD(P)-binding domain"/>
    <property type="match status" value="2"/>
</dbReference>
<feature type="binding site" evidence="4">
    <location>
        <position position="323"/>
    </location>
    <ligand>
        <name>FAD</name>
        <dbReference type="ChEBI" id="CHEBI:57692"/>
    </ligand>
</feature>
<dbReference type="Pfam" id="PF07992">
    <property type="entry name" value="Pyr_redox_2"/>
    <property type="match status" value="1"/>
</dbReference>
<dbReference type="InterPro" id="IPR001100">
    <property type="entry name" value="Pyr_nuc-diS_OxRdtase"/>
</dbReference>
<feature type="domain" description="FAD/NAD(P)-binding" evidence="7">
    <location>
        <begin position="11"/>
        <end position="332"/>
    </location>
</feature>
<accession>A0A2Y9A0A0</accession>
<evidence type="ECO:0000256" key="5">
    <source>
        <dbReference type="PIRSR" id="PIRSR000350-4"/>
    </source>
</evidence>
<proteinExistence type="inferred from homology"/>
<dbReference type="InterPro" id="IPR036188">
    <property type="entry name" value="FAD/NAD-bd_sf"/>
</dbReference>
<sequence>MTTEPAPHEDYDVVVIGGGPAGENAAQYAIQGSDRTAVLIERELVGGECSYWACMPSKALLRPVEVADAAHALPLTGDVHPDLAKTLLRRDDFTSHLNDSGQVAWAEGAGIHVLRGTARLSGERSVTITDQDGNQHTVRARHAVVIATGTTAVVPDIPGLRAAYPWTSRDATNLHEVPGRIAILGLGVVACEAATWLAALGADVTLIGRSDRPLERVEPFAAELVLKGLRDKGIEVVLNSSIDSVSRSDARQTGVGHLHGGPVTITYADRRVEVDEILVAAGRAPATADLALDCVGVSTDHGYLRVDEHLSVPGKPWLYAVGDVNGKALLTHMGKYQARIAGAVIAARATGRPIDGDEFRDLADDGAVPQVVFTTPQVAAVGLTAAQAPHARVVDYDLATVAGASLQGDGYTGQARLVIDGDLIVGATFAGPDVAELVHAATIAIVGRVPLARLWHAVPSYPTVSEVWLRLLETVRG</sequence>
<dbReference type="PANTHER" id="PTHR43014:SF2">
    <property type="entry name" value="MERCURIC REDUCTASE"/>
    <property type="match status" value="1"/>
</dbReference>
<evidence type="ECO:0000256" key="4">
    <source>
        <dbReference type="PIRSR" id="PIRSR000350-3"/>
    </source>
</evidence>
<evidence type="ECO:0000259" key="6">
    <source>
        <dbReference type="Pfam" id="PF02852"/>
    </source>
</evidence>
<comment type="cofactor">
    <cofactor evidence="4">
        <name>FAD</name>
        <dbReference type="ChEBI" id="CHEBI:57692"/>
    </cofactor>
    <text evidence="4">Binds 1 FAD per subunit.</text>
</comment>
<keyword evidence="9" id="KW-1185">Reference proteome</keyword>
<reference evidence="9" key="1">
    <citation type="submission" date="2016-10" db="EMBL/GenBank/DDBJ databases">
        <authorList>
            <person name="Varghese N."/>
            <person name="Submissions S."/>
        </authorList>
    </citation>
    <scope>NUCLEOTIDE SEQUENCE [LARGE SCALE GENOMIC DNA]</scope>
    <source>
        <strain evidence="9">DSM 22951</strain>
    </source>
</reference>
<dbReference type="EMBL" id="UESZ01000001">
    <property type="protein sequence ID" value="SSA35939.1"/>
    <property type="molecule type" value="Genomic_DNA"/>
</dbReference>
<dbReference type="RefSeq" id="WP_109687545.1">
    <property type="nucleotide sequence ID" value="NZ_QGDN01000001.1"/>
</dbReference>
<keyword evidence="4" id="KW-0547">Nucleotide-binding</keyword>
<dbReference type="InterPro" id="IPR016156">
    <property type="entry name" value="FAD/NAD-linked_Rdtase_dimer_sf"/>
</dbReference>
<dbReference type="AlphaFoldDB" id="A0A2Y9A0A0"/>
<evidence type="ECO:0000313" key="9">
    <source>
        <dbReference type="Proteomes" id="UP000250028"/>
    </source>
</evidence>
<gene>
    <name evidence="8" type="ORF">SAMN04489750_3317</name>
</gene>
<feature type="binding site" evidence="4">
    <location>
        <position position="58"/>
    </location>
    <ligand>
        <name>FAD</name>
        <dbReference type="ChEBI" id="CHEBI:57692"/>
    </ligand>
</feature>
<evidence type="ECO:0000256" key="1">
    <source>
        <dbReference type="ARBA" id="ARBA00007532"/>
    </source>
</evidence>
<dbReference type="Proteomes" id="UP000250028">
    <property type="component" value="Unassembled WGS sequence"/>
</dbReference>
<dbReference type="PIRSF" id="PIRSF000350">
    <property type="entry name" value="Mercury_reductase_MerA"/>
    <property type="match status" value="1"/>
</dbReference>
<evidence type="ECO:0000313" key="8">
    <source>
        <dbReference type="EMBL" id="SSA35939.1"/>
    </source>
</evidence>
<dbReference type="SUPFAM" id="SSF51905">
    <property type="entry name" value="FAD/NAD(P)-binding domain"/>
    <property type="match status" value="1"/>
</dbReference>
<name>A0A2Y9A0A0_9MICO</name>
<feature type="binding site" evidence="4">
    <location>
        <position position="282"/>
    </location>
    <ligand>
        <name>NAD(+)</name>
        <dbReference type="ChEBI" id="CHEBI:57540"/>
    </ligand>
</feature>
<dbReference type="Pfam" id="PF02852">
    <property type="entry name" value="Pyr_redox_dim"/>
    <property type="match status" value="1"/>
</dbReference>
<evidence type="ECO:0000256" key="3">
    <source>
        <dbReference type="ARBA" id="ARBA00022827"/>
    </source>
</evidence>
<keyword evidence="2" id="KW-0285">Flavoprotein</keyword>